<dbReference type="Proteomes" id="UP001149090">
    <property type="component" value="Unassembled WGS sequence"/>
</dbReference>
<feature type="compositionally biased region" description="Basic and acidic residues" evidence="1">
    <location>
        <begin position="431"/>
        <end position="447"/>
    </location>
</feature>
<name>A0A9Q0LU55_ANAIG</name>
<comment type="caution">
    <text evidence="3">The sequence shown here is derived from an EMBL/GenBank/DDBJ whole genome shotgun (WGS) entry which is preliminary data.</text>
</comment>
<dbReference type="InterPro" id="IPR022742">
    <property type="entry name" value="Hydrolase_4"/>
</dbReference>
<evidence type="ECO:0000259" key="2">
    <source>
        <dbReference type="Pfam" id="PF12146"/>
    </source>
</evidence>
<dbReference type="AlphaFoldDB" id="A0A9Q0LU55"/>
<dbReference type="PANTHER" id="PTHR43358:SF4">
    <property type="entry name" value="ALPHA_BETA HYDROLASE FOLD-1 DOMAIN-CONTAINING PROTEIN"/>
    <property type="match status" value="1"/>
</dbReference>
<feature type="region of interest" description="Disordered" evidence="1">
    <location>
        <begin position="431"/>
        <end position="453"/>
    </location>
</feature>
<evidence type="ECO:0000313" key="4">
    <source>
        <dbReference type="Proteomes" id="UP001149090"/>
    </source>
</evidence>
<protein>
    <submittedName>
        <fullName evidence="3">Alpha/beta-hydrolase</fullName>
    </submittedName>
</protein>
<dbReference type="OrthoDB" id="10249433at2759"/>
<evidence type="ECO:0000313" key="3">
    <source>
        <dbReference type="EMBL" id="KAJ5077498.1"/>
    </source>
</evidence>
<dbReference type="InterPro" id="IPR052920">
    <property type="entry name" value="DNA-binding_regulatory"/>
</dbReference>
<accession>A0A9Q0LU55</accession>
<gene>
    <name evidence="3" type="ORF">M0811_06021</name>
</gene>
<feature type="compositionally biased region" description="Basic and acidic residues" evidence="1">
    <location>
        <begin position="340"/>
        <end position="359"/>
    </location>
</feature>
<dbReference type="Pfam" id="PF12146">
    <property type="entry name" value="Hydrolase_4"/>
    <property type="match status" value="1"/>
</dbReference>
<dbReference type="OMA" id="LKCSWFH"/>
<organism evidence="3 4">
    <name type="scientific">Anaeramoeba ignava</name>
    <name type="common">Anaerobic marine amoeba</name>
    <dbReference type="NCBI Taxonomy" id="1746090"/>
    <lineage>
        <taxon>Eukaryota</taxon>
        <taxon>Metamonada</taxon>
        <taxon>Anaeramoebidae</taxon>
        <taxon>Anaeramoeba</taxon>
    </lineage>
</organism>
<dbReference type="SUPFAM" id="SSF53474">
    <property type="entry name" value="alpha/beta-Hydrolases"/>
    <property type="match status" value="1"/>
</dbReference>
<proteinExistence type="predicted"/>
<dbReference type="InterPro" id="IPR029058">
    <property type="entry name" value="AB_hydrolase_fold"/>
</dbReference>
<feature type="domain" description="Serine aminopeptidase S33" evidence="2">
    <location>
        <begin position="67"/>
        <end position="186"/>
    </location>
</feature>
<evidence type="ECO:0000256" key="1">
    <source>
        <dbReference type="SAM" id="MobiDB-lite"/>
    </source>
</evidence>
<feature type="compositionally biased region" description="Acidic residues" evidence="1">
    <location>
        <begin position="292"/>
        <end position="301"/>
    </location>
</feature>
<dbReference type="Gene3D" id="3.40.50.1820">
    <property type="entry name" value="alpha/beta hydrolase"/>
    <property type="match status" value="1"/>
</dbReference>
<keyword evidence="4" id="KW-1185">Reference proteome</keyword>
<dbReference type="PANTHER" id="PTHR43358">
    <property type="entry name" value="ALPHA/BETA-HYDROLASE"/>
    <property type="match status" value="1"/>
</dbReference>
<dbReference type="EMBL" id="JAPDFW010000058">
    <property type="protein sequence ID" value="KAJ5077498.1"/>
    <property type="molecule type" value="Genomic_DNA"/>
</dbReference>
<sequence>MQEYYQQMVDLIIRPPRAKYEESELPPKRFKFNGIYVQREIYEIKNERGLKLKTSLYRPIRLNKKQKPIPCVIYCHGNAANQCSAIEYAAYLLPQNIAVLGFDFAGCGNSDGDYISLGFHEAFDIKAIVQFLRRKSLNISSIGIWGRSMGAVSTVLYCATDPTISAVILDSPFSDLNQLINELVELSPVKIPKLLFKTALGLVKGTIKKQANFEIGKVSPIKQIKKCKSPILFAHGTEDDFIKPSHTQKLLEAYPGEKIFIELPGADHNSQRPEIFYESSVDFLKDFDFNDLDDGDDNDEQEKDHLIDTNQKNQNEKPEKKEKTSKWSWKKNSKKKREQQKREEEEQKKEDEKIEKDLEGPFEEKDFHYYNLDAGNNYFDMGQGLNKFTSFGADMNFEDMNFGDEFTGFGDVNLDGNFKSEEEMIQEAIRRSLETDQDTKNVEQQFKDEDDDELQRVLELSKTIK</sequence>
<reference evidence="3" key="1">
    <citation type="submission" date="2022-10" db="EMBL/GenBank/DDBJ databases">
        <title>Novel sulphate-reducing endosymbionts in the free-living metamonad Anaeramoeba.</title>
        <authorList>
            <person name="Jerlstrom-Hultqvist J."/>
            <person name="Cepicka I."/>
            <person name="Gallot-Lavallee L."/>
            <person name="Salas-Leiva D."/>
            <person name="Curtis B.A."/>
            <person name="Zahonova K."/>
            <person name="Pipaliya S."/>
            <person name="Dacks J."/>
            <person name="Roger A.J."/>
        </authorList>
    </citation>
    <scope>NUCLEOTIDE SEQUENCE</scope>
    <source>
        <strain evidence="3">BMAN</strain>
    </source>
</reference>
<feature type="compositionally biased region" description="Basic and acidic residues" evidence="1">
    <location>
        <begin position="314"/>
        <end position="325"/>
    </location>
</feature>
<feature type="compositionally biased region" description="Basic residues" evidence="1">
    <location>
        <begin position="328"/>
        <end position="339"/>
    </location>
</feature>
<feature type="region of interest" description="Disordered" evidence="1">
    <location>
        <begin position="292"/>
        <end position="359"/>
    </location>
</feature>